<dbReference type="Proteomes" id="UP000199167">
    <property type="component" value="Unassembled WGS sequence"/>
</dbReference>
<dbReference type="AlphaFoldDB" id="A0A1I0RSL2"/>
<dbReference type="RefSeq" id="WP_089996841.1">
    <property type="nucleotide sequence ID" value="NZ_FOIZ01000002.1"/>
</dbReference>
<accession>A0A1I0RSL2</accession>
<reference evidence="1 2" key="1">
    <citation type="submission" date="2016-10" db="EMBL/GenBank/DDBJ databases">
        <authorList>
            <person name="de Groot N.N."/>
        </authorList>
    </citation>
    <scope>NUCLEOTIDE SEQUENCE [LARGE SCALE GENOMIC DNA]</scope>
    <source>
        <strain evidence="1 2">DSM 17925</strain>
    </source>
</reference>
<sequence length="435" mass="46321">MRRIFGILWRLTIALVALAALAIFLVIEDAPLVAAGPPPAPDDVVAARKLVQDLRLATSVETDDSVPVITTIPQLNSAVRLGARLLPGFRGDVNLEGDMLVGRASVPVSWPGGQKWINASGTIPEFDGALALEDVTLGGWSIPPRLALGVAETAANLYFGDGVGDTLTSVASAMQIDGTEIAFSVTLSEMGDNGLVRNIFGSIRGEEFPPPEQIDAAYARLRTAMDDGLLPLAGSFSPYLQFAMQDAFENKNDDGLANAYTAAVFALTRACGPRDFGALVGRLAITTTGPDQEWSADCTEVTLNDRIDSRRHFIASAALRAAANRGVSFSIGEFKELHDTVSGAGGFDFTDIAANLSGIRLTDHFMSLSREQWGTAIASLASESGYIIDFDGIPGLMPEDEFLQTYGTIESAAYQAMLRLIEERIDQLAVHSSGH</sequence>
<evidence type="ECO:0000313" key="2">
    <source>
        <dbReference type="Proteomes" id="UP000199167"/>
    </source>
</evidence>
<evidence type="ECO:0000313" key="1">
    <source>
        <dbReference type="EMBL" id="SEW44280.1"/>
    </source>
</evidence>
<proteinExistence type="predicted"/>
<protein>
    <submittedName>
        <fullName evidence="1">Uncharacterized protein</fullName>
    </submittedName>
</protein>
<dbReference type="OrthoDB" id="9997at2"/>
<dbReference type="STRING" id="364200.SAMN04488515_3176"/>
<organism evidence="1 2">
    <name type="scientific">Cognatiyoonia koreensis</name>
    <dbReference type="NCBI Taxonomy" id="364200"/>
    <lineage>
        <taxon>Bacteria</taxon>
        <taxon>Pseudomonadati</taxon>
        <taxon>Pseudomonadota</taxon>
        <taxon>Alphaproteobacteria</taxon>
        <taxon>Rhodobacterales</taxon>
        <taxon>Paracoccaceae</taxon>
        <taxon>Cognatiyoonia</taxon>
    </lineage>
</organism>
<gene>
    <name evidence="1" type="ORF">SAMN04488515_3176</name>
</gene>
<name>A0A1I0RSL2_9RHOB</name>
<dbReference type="EMBL" id="FOIZ01000002">
    <property type="protein sequence ID" value="SEW44280.1"/>
    <property type="molecule type" value="Genomic_DNA"/>
</dbReference>
<keyword evidence="2" id="KW-1185">Reference proteome</keyword>